<dbReference type="FunFam" id="3.90.70.10:FF:000006">
    <property type="entry name" value="Cathepsin S"/>
    <property type="match status" value="1"/>
</dbReference>
<comment type="similarity">
    <text evidence="1">Belongs to the peptidase C1 family.</text>
</comment>
<keyword evidence="5" id="KW-0865">Zymogen</keyword>
<feature type="signal peptide" evidence="7">
    <location>
        <begin position="1"/>
        <end position="27"/>
    </location>
</feature>
<evidence type="ECO:0000256" key="4">
    <source>
        <dbReference type="ARBA" id="ARBA00022807"/>
    </source>
</evidence>
<dbReference type="Pfam" id="PF00112">
    <property type="entry name" value="Peptidase_C1"/>
    <property type="match status" value="1"/>
</dbReference>
<dbReference type="SUPFAM" id="SSF54001">
    <property type="entry name" value="Cysteine proteinases"/>
    <property type="match status" value="1"/>
</dbReference>
<proteinExistence type="inferred from homology"/>
<name>A0A6G1S8J5_9ACAR</name>
<organism evidence="10">
    <name type="scientific">Aceria tosichella</name>
    <name type="common">wheat curl mite</name>
    <dbReference type="NCBI Taxonomy" id="561515"/>
    <lineage>
        <taxon>Eukaryota</taxon>
        <taxon>Metazoa</taxon>
        <taxon>Ecdysozoa</taxon>
        <taxon>Arthropoda</taxon>
        <taxon>Chelicerata</taxon>
        <taxon>Arachnida</taxon>
        <taxon>Acari</taxon>
        <taxon>Acariformes</taxon>
        <taxon>Trombidiformes</taxon>
        <taxon>Prostigmata</taxon>
        <taxon>Eupodina</taxon>
        <taxon>Eriophyoidea</taxon>
        <taxon>Eriophyidae</taxon>
        <taxon>Eriophyinae</taxon>
        <taxon>Aceriini</taxon>
        <taxon>Aceria</taxon>
    </lineage>
</organism>
<dbReference type="PROSITE" id="PS00639">
    <property type="entry name" value="THIOL_PROTEASE_HIS"/>
    <property type="match status" value="1"/>
</dbReference>
<evidence type="ECO:0000256" key="1">
    <source>
        <dbReference type="ARBA" id="ARBA00008455"/>
    </source>
</evidence>
<evidence type="ECO:0000256" key="2">
    <source>
        <dbReference type="ARBA" id="ARBA00022670"/>
    </source>
</evidence>
<reference evidence="10" key="1">
    <citation type="submission" date="2018-10" db="EMBL/GenBank/DDBJ databases">
        <title>Transcriptome assembly of Aceria tosichella (Wheat curl mite) Type 2.</title>
        <authorList>
            <person name="Scully E.D."/>
            <person name="Geib S.M."/>
            <person name="Palmer N.A."/>
            <person name="Gupta A.K."/>
            <person name="Sarath G."/>
            <person name="Tatineni S."/>
        </authorList>
    </citation>
    <scope>NUCLEOTIDE SEQUENCE</scope>
    <source>
        <strain evidence="10">LincolnNE</strain>
    </source>
</reference>
<dbReference type="InterPro" id="IPR013128">
    <property type="entry name" value="Peptidase_C1A"/>
</dbReference>
<dbReference type="PANTHER" id="PTHR12411">
    <property type="entry name" value="CYSTEINE PROTEASE FAMILY C1-RELATED"/>
    <property type="match status" value="1"/>
</dbReference>
<keyword evidence="7" id="KW-0732">Signal</keyword>
<dbReference type="InterPro" id="IPR000668">
    <property type="entry name" value="Peptidase_C1A_C"/>
</dbReference>
<feature type="domain" description="Peptidase C1A papain C-terminal" evidence="8">
    <location>
        <begin position="136"/>
        <end position="354"/>
    </location>
</feature>
<dbReference type="InterPro" id="IPR013201">
    <property type="entry name" value="Prot_inhib_I29"/>
</dbReference>
<dbReference type="InterPro" id="IPR000169">
    <property type="entry name" value="Pept_cys_AS"/>
</dbReference>
<feature type="domain" description="Cathepsin propeptide inhibitor" evidence="9">
    <location>
        <begin position="39"/>
        <end position="99"/>
    </location>
</feature>
<dbReference type="GO" id="GO:0008234">
    <property type="term" value="F:cysteine-type peptidase activity"/>
    <property type="evidence" value="ECO:0007669"/>
    <property type="project" value="UniProtKB-KW"/>
</dbReference>
<keyword evidence="6" id="KW-1015">Disulfide bond</keyword>
<keyword evidence="4" id="KW-0788">Thiol protease</keyword>
<dbReference type="CDD" id="cd02248">
    <property type="entry name" value="Peptidase_C1A"/>
    <property type="match status" value="1"/>
</dbReference>
<feature type="chain" id="PRO_5026351217" evidence="7">
    <location>
        <begin position="28"/>
        <end position="355"/>
    </location>
</feature>
<dbReference type="PRINTS" id="PR00705">
    <property type="entry name" value="PAPAIN"/>
</dbReference>
<sequence length="355" mass="39823">MTLLNKYSVSLLLLTLTVLVAVTSVLAAVTYRDVLREEWKEFKLKYNKTYPDDSEDNYRFKIFLDSKHLIAKHNQRHASGLKSYTLGLNKYADMSHKEFVYTMNGYKPHLKKPLNLANEHPKVHEELKTLEGPFELPKSVDWRQHGLVTPVKDQGHCGSCWAFSSTGALEGQHFKQTGNLISLSEQNLVDCSRKYGNMGCDGGLMDNAFKYIRDNHGVDTENSYPYEAHDDKCRFKNKTVGADDKGYVDIKSGDEAMLTKAIAMKGPVSVAIDASQESFRFYDGGVYDEPNCNNAQDGLDHGVLAVGYGVDPVHGDYYLVKNSWSETWGQAGYIKMARNKDNQCGIATSAVYPVV</sequence>
<dbReference type="SMART" id="SM00645">
    <property type="entry name" value="Pept_C1"/>
    <property type="match status" value="1"/>
</dbReference>
<dbReference type="InterPro" id="IPR039417">
    <property type="entry name" value="Peptidase_C1A_papain-like"/>
</dbReference>
<dbReference type="GO" id="GO:0006508">
    <property type="term" value="P:proteolysis"/>
    <property type="evidence" value="ECO:0007669"/>
    <property type="project" value="UniProtKB-KW"/>
</dbReference>
<dbReference type="PROSITE" id="PS00139">
    <property type="entry name" value="THIOL_PROTEASE_CYS"/>
    <property type="match status" value="1"/>
</dbReference>
<evidence type="ECO:0000259" key="9">
    <source>
        <dbReference type="SMART" id="SM00848"/>
    </source>
</evidence>
<evidence type="ECO:0000256" key="7">
    <source>
        <dbReference type="SAM" id="SignalP"/>
    </source>
</evidence>
<evidence type="ECO:0000256" key="5">
    <source>
        <dbReference type="ARBA" id="ARBA00023145"/>
    </source>
</evidence>
<evidence type="ECO:0000256" key="6">
    <source>
        <dbReference type="ARBA" id="ARBA00023157"/>
    </source>
</evidence>
<keyword evidence="3" id="KW-0378">Hydrolase</keyword>
<dbReference type="InterPro" id="IPR025660">
    <property type="entry name" value="Pept_his_AS"/>
</dbReference>
<gene>
    <name evidence="10" type="primary">CATL_30</name>
    <name evidence="10" type="ORF">g.8614</name>
</gene>
<evidence type="ECO:0000256" key="3">
    <source>
        <dbReference type="ARBA" id="ARBA00022801"/>
    </source>
</evidence>
<evidence type="ECO:0000313" key="10">
    <source>
        <dbReference type="EMBL" id="MDE46487.1"/>
    </source>
</evidence>
<dbReference type="EMBL" id="GGYP01001716">
    <property type="protein sequence ID" value="MDE46487.1"/>
    <property type="molecule type" value="Transcribed_RNA"/>
</dbReference>
<dbReference type="AlphaFoldDB" id="A0A6G1S8J5"/>
<evidence type="ECO:0000259" key="8">
    <source>
        <dbReference type="SMART" id="SM00645"/>
    </source>
</evidence>
<accession>A0A6G1S8J5</accession>
<dbReference type="SMART" id="SM00848">
    <property type="entry name" value="Inhibitor_I29"/>
    <property type="match status" value="1"/>
</dbReference>
<dbReference type="Gene3D" id="3.90.70.10">
    <property type="entry name" value="Cysteine proteinases"/>
    <property type="match status" value="1"/>
</dbReference>
<dbReference type="Pfam" id="PF08246">
    <property type="entry name" value="Inhibitor_I29"/>
    <property type="match status" value="1"/>
</dbReference>
<protein>
    <submittedName>
        <fullName evidence="10">Cathepsin L</fullName>
    </submittedName>
</protein>
<keyword evidence="2" id="KW-0645">Protease</keyword>
<dbReference type="InterPro" id="IPR038765">
    <property type="entry name" value="Papain-like_cys_pep_sf"/>
</dbReference>